<comment type="caution">
    <text evidence="2">The sequence shown here is derived from an EMBL/GenBank/DDBJ whole genome shotgun (WGS) entry which is preliminary data.</text>
</comment>
<feature type="compositionally biased region" description="Polar residues" evidence="1">
    <location>
        <begin position="108"/>
        <end position="117"/>
    </location>
</feature>
<proteinExistence type="predicted"/>
<feature type="region of interest" description="Disordered" evidence="1">
    <location>
        <begin position="1"/>
        <end position="117"/>
    </location>
</feature>
<feature type="compositionally biased region" description="Polar residues" evidence="1">
    <location>
        <begin position="1"/>
        <end position="15"/>
    </location>
</feature>
<name>A0ABU6SBM3_9FABA</name>
<evidence type="ECO:0000256" key="1">
    <source>
        <dbReference type="SAM" id="MobiDB-lite"/>
    </source>
</evidence>
<organism evidence="2 3">
    <name type="scientific">Stylosanthes scabra</name>
    <dbReference type="NCBI Taxonomy" id="79078"/>
    <lineage>
        <taxon>Eukaryota</taxon>
        <taxon>Viridiplantae</taxon>
        <taxon>Streptophyta</taxon>
        <taxon>Embryophyta</taxon>
        <taxon>Tracheophyta</taxon>
        <taxon>Spermatophyta</taxon>
        <taxon>Magnoliopsida</taxon>
        <taxon>eudicotyledons</taxon>
        <taxon>Gunneridae</taxon>
        <taxon>Pentapetalae</taxon>
        <taxon>rosids</taxon>
        <taxon>fabids</taxon>
        <taxon>Fabales</taxon>
        <taxon>Fabaceae</taxon>
        <taxon>Papilionoideae</taxon>
        <taxon>50 kb inversion clade</taxon>
        <taxon>dalbergioids sensu lato</taxon>
        <taxon>Dalbergieae</taxon>
        <taxon>Pterocarpus clade</taxon>
        <taxon>Stylosanthes</taxon>
    </lineage>
</organism>
<feature type="compositionally biased region" description="Polar residues" evidence="1">
    <location>
        <begin position="25"/>
        <end position="45"/>
    </location>
</feature>
<dbReference type="EMBL" id="JASCZI010060542">
    <property type="protein sequence ID" value="MED6133692.1"/>
    <property type="molecule type" value="Genomic_DNA"/>
</dbReference>
<evidence type="ECO:0000313" key="2">
    <source>
        <dbReference type="EMBL" id="MED6133692.1"/>
    </source>
</evidence>
<protein>
    <submittedName>
        <fullName evidence="2">Uncharacterized protein</fullName>
    </submittedName>
</protein>
<evidence type="ECO:0000313" key="3">
    <source>
        <dbReference type="Proteomes" id="UP001341840"/>
    </source>
</evidence>
<dbReference type="Proteomes" id="UP001341840">
    <property type="component" value="Unassembled WGS sequence"/>
</dbReference>
<accession>A0ABU6SBM3</accession>
<gene>
    <name evidence="2" type="ORF">PIB30_030453</name>
</gene>
<sequence length="117" mass="12534">MASRTVSNVEANINADQPDAKTPLPNVSMTPSSSMDAADGSQSPTKSSCHKDGKKKKKHSEEKEKMPITPSPPEFLVANGIPPLTGDGYLKAPEPSVESSEIWRRQAPMTSPTAIPY</sequence>
<keyword evidence="3" id="KW-1185">Reference proteome</keyword>
<reference evidence="2 3" key="1">
    <citation type="journal article" date="2023" name="Plants (Basel)">
        <title>Bridging the Gap: Combining Genomics and Transcriptomics Approaches to Understand Stylosanthes scabra, an Orphan Legume from the Brazilian Caatinga.</title>
        <authorList>
            <person name="Ferreira-Neto J.R.C."/>
            <person name="da Silva M.D."/>
            <person name="Binneck E."/>
            <person name="de Melo N.F."/>
            <person name="da Silva R.H."/>
            <person name="de Melo A.L.T.M."/>
            <person name="Pandolfi V."/>
            <person name="Bustamante F.O."/>
            <person name="Brasileiro-Vidal A.C."/>
            <person name="Benko-Iseppon A.M."/>
        </authorList>
    </citation>
    <scope>NUCLEOTIDE SEQUENCE [LARGE SCALE GENOMIC DNA]</scope>
    <source>
        <tissue evidence="2">Leaves</tissue>
    </source>
</reference>